<dbReference type="EMBL" id="KI635736">
    <property type="protein sequence ID" value="ETB61328.1"/>
    <property type="molecule type" value="Genomic_DNA"/>
</dbReference>
<keyword evidence="1" id="KW-0479">Metal-binding</keyword>
<accession>V7PT75</accession>
<dbReference type="GO" id="GO:0030674">
    <property type="term" value="F:protein-macromolecule adaptor activity"/>
    <property type="evidence" value="ECO:0007669"/>
    <property type="project" value="TreeGrafter"/>
</dbReference>
<gene>
    <name evidence="9" type="ORF">YYC_01240</name>
</gene>
<comment type="subcellular location">
    <subcellularLocation>
        <location evidence="5">Endomembrane system</location>
        <topology evidence="5">Peripheral membrane protein</topology>
        <orientation evidence="5">Cytoplasmic side</orientation>
    </subcellularLocation>
</comment>
<keyword evidence="3" id="KW-0862">Zinc</keyword>
<evidence type="ECO:0000313" key="10">
    <source>
        <dbReference type="Proteomes" id="UP000018538"/>
    </source>
</evidence>
<feature type="domain" description="Pep3/Vps18 RING C-terminal" evidence="8">
    <location>
        <begin position="1363"/>
        <end position="1450"/>
    </location>
</feature>
<keyword evidence="10" id="KW-1185">Reference proteome</keyword>
<organism evidence="9 10">
    <name type="scientific">Plasmodium yoelii 17X</name>
    <dbReference type="NCBI Taxonomy" id="1323249"/>
    <lineage>
        <taxon>Eukaryota</taxon>
        <taxon>Sar</taxon>
        <taxon>Alveolata</taxon>
        <taxon>Apicomplexa</taxon>
        <taxon>Aconoidasida</taxon>
        <taxon>Haemosporida</taxon>
        <taxon>Plasmodiidae</taxon>
        <taxon>Plasmodium</taxon>
        <taxon>Plasmodium (Vinckeia)</taxon>
    </lineage>
</organism>
<dbReference type="OrthoDB" id="1845386at2759"/>
<evidence type="ECO:0000256" key="3">
    <source>
        <dbReference type="ARBA" id="ARBA00022833"/>
    </source>
</evidence>
<dbReference type="Proteomes" id="UP000018538">
    <property type="component" value="Unassembled WGS sequence"/>
</dbReference>
<feature type="compositionally biased region" description="Low complexity" evidence="6">
    <location>
        <begin position="476"/>
        <end position="485"/>
    </location>
</feature>
<reference evidence="9 10" key="1">
    <citation type="submission" date="2013-11" db="EMBL/GenBank/DDBJ databases">
        <title>The Genome Sequence of Plasmodium yoelii 17X.</title>
        <authorList>
            <consortium name="The Broad Institute Genomics Platform"/>
            <consortium name="The Broad Institute Genome Sequencing Center for Infectious Disease"/>
            <person name="Neafsey D."/>
            <person name="Adams J."/>
            <person name="Walker B."/>
            <person name="Young S.K."/>
            <person name="Zeng Q."/>
            <person name="Gargeya S."/>
            <person name="Fitzgerald M."/>
            <person name="Haas B."/>
            <person name="Abouelleil A."/>
            <person name="Alvarado L."/>
            <person name="Chapman S.B."/>
            <person name="Gainer-Dewar J."/>
            <person name="Goldberg J."/>
            <person name="Griggs A."/>
            <person name="Gujja S."/>
            <person name="Hansen M."/>
            <person name="Howarth C."/>
            <person name="Imamovic A."/>
            <person name="Ireland A."/>
            <person name="Larimer J."/>
            <person name="McCowan C."/>
            <person name="Murphy C."/>
            <person name="Pearson M."/>
            <person name="Poon T.W."/>
            <person name="Priest M."/>
            <person name="Roberts A."/>
            <person name="Saif S."/>
            <person name="Shea T."/>
            <person name="Sykes S."/>
            <person name="Wortman J."/>
            <person name="Nusbaum C."/>
            <person name="Birren B."/>
        </authorList>
    </citation>
    <scope>NUCLEOTIDE SEQUENCE [LARGE SCALE GENOMIC DNA]</scope>
    <source>
        <strain evidence="9 10">17X</strain>
    </source>
</reference>
<evidence type="ECO:0000256" key="4">
    <source>
        <dbReference type="ARBA" id="ARBA00023136"/>
    </source>
</evidence>
<evidence type="ECO:0000259" key="7">
    <source>
        <dbReference type="Pfam" id="PF05131"/>
    </source>
</evidence>
<proteinExistence type="predicted"/>
<evidence type="ECO:0000256" key="5">
    <source>
        <dbReference type="ARBA" id="ARBA00029433"/>
    </source>
</evidence>
<evidence type="ECO:0000313" key="9">
    <source>
        <dbReference type="EMBL" id="ETB61328.1"/>
    </source>
</evidence>
<dbReference type="PANTHER" id="PTHR23323">
    <property type="entry name" value="VACUOLAR PROTEIN SORTING-ASSOCIATED PROTEIN"/>
    <property type="match status" value="1"/>
</dbReference>
<protein>
    <submittedName>
        <fullName evidence="9">Uncharacterized protein</fullName>
    </submittedName>
</protein>
<evidence type="ECO:0000256" key="6">
    <source>
        <dbReference type="SAM" id="MobiDB-lite"/>
    </source>
</evidence>
<dbReference type="GO" id="GO:0030897">
    <property type="term" value="C:HOPS complex"/>
    <property type="evidence" value="ECO:0007669"/>
    <property type="project" value="TreeGrafter"/>
</dbReference>
<evidence type="ECO:0000256" key="1">
    <source>
        <dbReference type="ARBA" id="ARBA00022723"/>
    </source>
</evidence>
<dbReference type="GO" id="GO:0005768">
    <property type="term" value="C:endosome"/>
    <property type="evidence" value="ECO:0007669"/>
    <property type="project" value="TreeGrafter"/>
</dbReference>
<dbReference type="Pfam" id="PF26148">
    <property type="entry name" value="VPS18_RING_C"/>
    <property type="match status" value="1"/>
</dbReference>
<feature type="compositionally biased region" description="Basic and acidic residues" evidence="6">
    <location>
        <begin position="456"/>
        <end position="472"/>
    </location>
</feature>
<dbReference type="Pfam" id="PF05131">
    <property type="entry name" value="Pep3_Vps18"/>
    <property type="match status" value="2"/>
</dbReference>
<dbReference type="GO" id="GO:0008270">
    <property type="term" value="F:zinc ion binding"/>
    <property type="evidence" value="ECO:0007669"/>
    <property type="project" value="UniProtKB-KW"/>
</dbReference>
<name>V7PT75_PLAYE</name>
<dbReference type="InterPro" id="IPR007810">
    <property type="entry name" value="Pep3/Vps18_beta-prop"/>
</dbReference>
<dbReference type="InterPro" id="IPR058919">
    <property type="entry name" value="Pep3/Vps18_RING_C"/>
</dbReference>
<feature type="domain" description="Pep3/Vps18 beta-propeller" evidence="7">
    <location>
        <begin position="475"/>
        <end position="565"/>
    </location>
</feature>
<dbReference type="GO" id="GO:0006904">
    <property type="term" value="P:vesicle docking involved in exocytosis"/>
    <property type="evidence" value="ECO:0007669"/>
    <property type="project" value="TreeGrafter"/>
</dbReference>
<feature type="region of interest" description="Disordered" evidence="6">
    <location>
        <begin position="449"/>
        <end position="485"/>
    </location>
</feature>
<dbReference type="PANTHER" id="PTHR23323:SF26">
    <property type="entry name" value="VACUOLAR PROTEIN SORTING-ASSOCIATED PROTEIN 18 HOMOLOG"/>
    <property type="match status" value="1"/>
</dbReference>
<feature type="domain" description="Pep3/Vps18 beta-propeller" evidence="7">
    <location>
        <begin position="13"/>
        <end position="307"/>
    </location>
</feature>
<dbReference type="GO" id="GO:0007033">
    <property type="term" value="P:vacuole organization"/>
    <property type="evidence" value="ECO:0007669"/>
    <property type="project" value="TreeGrafter"/>
</dbReference>
<keyword evidence="2" id="KW-0863">Zinc-finger</keyword>
<evidence type="ECO:0000256" key="2">
    <source>
        <dbReference type="ARBA" id="ARBA00022771"/>
    </source>
</evidence>
<sequence>MNKQDKQFVLKLFKIKNGDINLLKNRITHFSINNKCIHIVFCNNTLIKYYVEENELSYIDFYSKKTSNNKAEIRSIFFDNNCYHGFICLANKEYVYIHFENNIVQNLSKLKKYNISSLCFNDYSDIKNANSFLIATKDGEIIEMSINNKTKNYKDHQVIYSNNKLVILDINMIDINLHNSKNNNELLRIIYFTTCNSLHEISYTIKNCKNNNNDNNNNSEKLETNTNNIKTPIKNITSNNLVDETKVYECSVDSLISILKIEKIRNKNYLFWVNGSCVFISKINNYKKKKNVKYNIKHNKHIKNKTATDFYDTDNSISHSTVSSGSDGDINIVSLTEDSENDQIINKDGKKTQEIIQNKKKIQRNNYHDHKYTQFGNINEDSEDIDDYTHDDDCSNITENILNLKFYLNNNYVIVNFLDIGIYTNENLKSFAFVKSFYESIYNSKPNRICYNSNENSKDNEKDDINENGKDEENNEPNTSNNEFANNYSNYNNNISVIVDMCVNDLYIFILLEEKLIIINNVNFKKVYEQILSTETYGHAIKIMKDKLDNQIWICTSKHIFKILINKNKNDMFYLKKKKYIQKMFETNNHNDQIKMKKYLIRNNKYDIDQYKYTNISTEDMLISFLHKKQYFVIANFLYNNIHCYNNIIRISLFIWLIHLYVYSIYLYYYLYRTVSITYSAKKSIQSIENGTNPDEDDISEEYTSDTYEKHNNELTNSIQLSSTEEEGWTTWLEEWASDSENLLSDDTNTSNSTIKKLAKINNNKRCDIENDDYEKINSKIEHDQINNKQNQLPQSSIGNISDDIAESKNKANALSYIKEVDKTVNKSNATKQIDALREKSHIYKNNKNSFLLFFETLVNKEERQENKYNFDISIVKKVNIKSLTKSENFYIFLKLYKMKNVEIFNFLKCQKSLLVSDIERYKKRYTLLNNKNKNDTSHHKDHVKIKQKLYKSIYSYKCLEVCIYLIILLKHFKSFYQLNEVILEIFQNFNCINFLLLYKYICNDYTYIVNYYINNNKFNLLLNIITIFPQNFLLEVLQEHSFILYLHAPQKYVELLIFYDNLIEDYTNIIICMFIVTYFFKKKKKNENITQGKEIISEINDNAENSPKDITSNSGLANQMHHNHIQDIYDKRTNECIKYLEHISNKLIEESAEEKKENYIYTFECIWKNNHIINCLLILYIENDKDEQIKDLLDRLKNSAIHFDYLFIIRFLKEKKKDNFIPHIYILMKYFEEAVDKSLELNDYDAAKNAVLICEDEEEKKKLFLKIIKHISKNLNNENLKEIINLIRDSHSILNLHDILPYINENTFIECLKTDICSLLDVYNIKIKAKKEEIKDNLRTINLLNNDIKDIKKKHVILNKHDICYICKKNIYYKKFYVFSCNHYFHSACSLNLYINHKSKENLFHFYSILTNYKNAIASQNEHDILLYETKINEILTEECFICGSFSINSITKSFISQSEYDLADSWAISNE</sequence>
<keyword evidence="4" id="KW-0472">Membrane</keyword>
<dbReference type="GO" id="GO:0048284">
    <property type="term" value="P:organelle fusion"/>
    <property type="evidence" value="ECO:0007669"/>
    <property type="project" value="TreeGrafter"/>
</dbReference>
<dbReference type="GO" id="GO:0007032">
    <property type="term" value="P:endosome organization"/>
    <property type="evidence" value="ECO:0007669"/>
    <property type="project" value="TreeGrafter"/>
</dbReference>
<evidence type="ECO:0000259" key="8">
    <source>
        <dbReference type="Pfam" id="PF26148"/>
    </source>
</evidence>